<dbReference type="Pfam" id="PF12704">
    <property type="entry name" value="MacB_PCD"/>
    <property type="match status" value="2"/>
</dbReference>
<accession>A0A6J4I5P8</accession>
<proteinExistence type="predicted"/>
<keyword evidence="5 6" id="KW-0472">Membrane</keyword>
<dbReference type="GO" id="GO:0022857">
    <property type="term" value="F:transmembrane transporter activity"/>
    <property type="evidence" value="ECO:0007669"/>
    <property type="project" value="TreeGrafter"/>
</dbReference>
<evidence type="ECO:0000256" key="4">
    <source>
        <dbReference type="ARBA" id="ARBA00022989"/>
    </source>
</evidence>
<evidence type="ECO:0000256" key="5">
    <source>
        <dbReference type="ARBA" id="ARBA00023136"/>
    </source>
</evidence>
<evidence type="ECO:0008006" key="10">
    <source>
        <dbReference type="Google" id="ProtNLM"/>
    </source>
</evidence>
<keyword evidence="2" id="KW-1003">Cell membrane</keyword>
<organism evidence="9">
    <name type="scientific">uncultured Cytophagales bacterium</name>
    <dbReference type="NCBI Taxonomy" id="158755"/>
    <lineage>
        <taxon>Bacteria</taxon>
        <taxon>Pseudomonadati</taxon>
        <taxon>Bacteroidota</taxon>
        <taxon>Sphingobacteriia</taxon>
        <taxon>Sphingobacteriales</taxon>
        <taxon>environmental samples</taxon>
    </lineage>
</organism>
<evidence type="ECO:0000313" key="9">
    <source>
        <dbReference type="EMBL" id="CAA9242723.1"/>
    </source>
</evidence>
<name>A0A6J4I5P8_9SPHI</name>
<feature type="domain" description="ABC3 transporter permease C-terminal" evidence="7">
    <location>
        <begin position="299"/>
        <end position="412"/>
    </location>
</feature>
<evidence type="ECO:0000256" key="1">
    <source>
        <dbReference type="ARBA" id="ARBA00004651"/>
    </source>
</evidence>
<feature type="domain" description="ABC3 transporter permease C-terminal" evidence="7">
    <location>
        <begin position="688"/>
        <end position="799"/>
    </location>
</feature>
<feature type="transmembrane region" description="Helical" evidence="6">
    <location>
        <begin position="430"/>
        <end position="454"/>
    </location>
</feature>
<evidence type="ECO:0000256" key="2">
    <source>
        <dbReference type="ARBA" id="ARBA00022475"/>
    </source>
</evidence>
<gene>
    <name evidence="9" type="ORF">AVDCRST_MAG56-1506</name>
</gene>
<dbReference type="GO" id="GO:0005886">
    <property type="term" value="C:plasma membrane"/>
    <property type="evidence" value="ECO:0007669"/>
    <property type="project" value="UniProtKB-SubCell"/>
</dbReference>
<feature type="transmembrane region" description="Helical" evidence="6">
    <location>
        <begin position="768"/>
        <end position="794"/>
    </location>
</feature>
<feature type="transmembrane region" description="Helical" evidence="6">
    <location>
        <begin position="292"/>
        <end position="312"/>
    </location>
</feature>
<evidence type="ECO:0000256" key="3">
    <source>
        <dbReference type="ARBA" id="ARBA00022692"/>
    </source>
</evidence>
<feature type="domain" description="MacB-like periplasmic core" evidence="8">
    <location>
        <begin position="20"/>
        <end position="236"/>
    </location>
</feature>
<dbReference type="InterPro" id="IPR050250">
    <property type="entry name" value="Macrolide_Exporter_MacB"/>
</dbReference>
<protein>
    <recommendedName>
        <fullName evidence="10">ABC transporter, fused permease protein</fullName>
    </recommendedName>
</protein>
<reference evidence="9" key="1">
    <citation type="submission" date="2020-02" db="EMBL/GenBank/DDBJ databases">
        <authorList>
            <person name="Meier V. D."/>
        </authorList>
    </citation>
    <scope>NUCLEOTIDE SEQUENCE</scope>
    <source>
        <strain evidence="9">AVDCRST_MAG56</strain>
    </source>
</reference>
<dbReference type="PANTHER" id="PTHR30572">
    <property type="entry name" value="MEMBRANE COMPONENT OF TRANSPORTER-RELATED"/>
    <property type="match status" value="1"/>
</dbReference>
<feature type="transmembrane region" description="Helical" evidence="6">
    <location>
        <begin position="387"/>
        <end position="410"/>
    </location>
</feature>
<evidence type="ECO:0000256" key="6">
    <source>
        <dbReference type="SAM" id="Phobius"/>
    </source>
</evidence>
<dbReference type="EMBL" id="CADCTQ010000142">
    <property type="protein sequence ID" value="CAA9242723.1"/>
    <property type="molecule type" value="Genomic_DNA"/>
</dbReference>
<keyword evidence="3 6" id="KW-0812">Transmembrane</keyword>
<sequence>MLTNYLTVAVRTFLRNKGYSALTLLSLALGLTVTLLILLYVADERSYDRHHQKANRIYRINSEVSFNLSWNKLASAPTPMGATLKRDFPEVENAVRLGAAGSMLVKSTGESVREEKGLYADSTVFDVFTLPVLAGNPRKALAAPGSVVITESTARKYFRTPNALNRTLTFNNGEVRRVTAVIRDLPAQSHFQADFLLPLHETEAARVNKWGNHIFKTYVLLRPGTDPGAVEARFEQMLRTYMDPALRQFFNTTLAETRKAGNGFRYHLMPLTDIHLYSDRGEELAPAGSIGYVYLFTGIAGLILLIAVFNFVNLATARSARRAREIGVRKVLGSGRGSLVGQFLAESLLYTLLALAVAVGGVSLLLPLFNQLAAKALPLSRLLEGPYVLALLAGTVGVGLLAGLYPAFYLSSFGAAAVVKGKAGAVPGRGGLRSTLVVFQFSLSILLIVGTLLIHRQLRYIQTRALGFDKAQVVVVKTAQASLSQALVFKAEASRHRGVQAGTVSGFLPVPSRRGGDAWYPEGTADDKYAVPVQEWKVDPGYVATLGLGLRQGRNFTPGRAADTKAVLINESAARQLGYANPVGKVIHNGDNSAVGRLQVIGVVKDFHFESLRSDIGPLLLHQDTALAQSWEAVSFRLAPGDVPGTLAALEKGWRQTVPGLPFEYAFLDASFDALYRSEQRTGQLFTAFAAVAILIACLGLFGLSAFTAEQRTKEMGIRKLFGASVPQLVTLLSRDFLRLVLLANVVAGPLAWWAGRQWLENYAFRTGIGWEVFGLAAAGSVGVALLTVGFQALRAALANPVESLRNE</sequence>
<feature type="transmembrane region" description="Helical" evidence="6">
    <location>
        <begin position="20"/>
        <end position="42"/>
    </location>
</feature>
<evidence type="ECO:0000259" key="7">
    <source>
        <dbReference type="Pfam" id="PF02687"/>
    </source>
</evidence>
<feature type="domain" description="MacB-like periplasmic core" evidence="8">
    <location>
        <begin position="503"/>
        <end position="647"/>
    </location>
</feature>
<dbReference type="PANTHER" id="PTHR30572:SF18">
    <property type="entry name" value="ABC-TYPE MACROLIDE FAMILY EXPORT SYSTEM PERMEASE COMPONENT 2"/>
    <property type="match status" value="1"/>
</dbReference>
<comment type="subcellular location">
    <subcellularLocation>
        <location evidence="1">Cell membrane</location>
        <topology evidence="1">Multi-pass membrane protein</topology>
    </subcellularLocation>
</comment>
<feature type="transmembrane region" description="Helical" evidence="6">
    <location>
        <begin position="737"/>
        <end position="756"/>
    </location>
</feature>
<feature type="transmembrane region" description="Helical" evidence="6">
    <location>
        <begin position="348"/>
        <end position="366"/>
    </location>
</feature>
<evidence type="ECO:0000259" key="8">
    <source>
        <dbReference type="Pfam" id="PF12704"/>
    </source>
</evidence>
<dbReference type="Pfam" id="PF02687">
    <property type="entry name" value="FtsX"/>
    <property type="match status" value="2"/>
</dbReference>
<dbReference type="AlphaFoldDB" id="A0A6J4I5P8"/>
<keyword evidence="4 6" id="KW-1133">Transmembrane helix</keyword>
<feature type="transmembrane region" description="Helical" evidence="6">
    <location>
        <begin position="685"/>
        <end position="707"/>
    </location>
</feature>
<dbReference type="InterPro" id="IPR025857">
    <property type="entry name" value="MacB_PCD"/>
</dbReference>
<dbReference type="InterPro" id="IPR003838">
    <property type="entry name" value="ABC3_permease_C"/>
</dbReference>